<dbReference type="InterPro" id="IPR051048">
    <property type="entry name" value="Peptidase_S8/S53_subtilisin"/>
</dbReference>
<evidence type="ECO:0000259" key="8">
    <source>
        <dbReference type="Pfam" id="PF18962"/>
    </source>
</evidence>
<dbReference type="PANTHER" id="PTHR43399:SF4">
    <property type="entry name" value="CELL WALL-ASSOCIATED PROTEASE"/>
    <property type="match status" value="1"/>
</dbReference>
<evidence type="ECO:0000256" key="2">
    <source>
        <dbReference type="ARBA" id="ARBA00022670"/>
    </source>
</evidence>
<dbReference type="Proteomes" id="UP000289734">
    <property type="component" value="Unassembled WGS sequence"/>
</dbReference>
<dbReference type="Gene3D" id="3.40.50.200">
    <property type="entry name" value="Peptidase S8/S53 domain"/>
    <property type="match status" value="1"/>
</dbReference>
<dbReference type="Pfam" id="PF00082">
    <property type="entry name" value="Peptidase_S8"/>
    <property type="match status" value="1"/>
</dbReference>
<comment type="similarity">
    <text evidence="1 6">Belongs to the peptidase S8 family.</text>
</comment>
<evidence type="ECO:0000256" key="1">
    <source>
        <dbReference type="ARBA" id="ARBA00011073"/>
    </source>
</evidence>
<dbReference type="InterPro" id="IPR036852">
    <property type="entry name" value="Peptidase_S8/S53_dom_sf"/>
</dbReference>
<dbReference type="InterPro" id="IPR015500">
    <property type="entry name" value="Peptidase_S8_subtilisin-rel"/>
</dbReference>
<dbReference type="PANTHER" id="PTHR43399">
    <property type="entry name" value="SUBTILISIN-RELATED"/>
    <property type="match status" value="1"/>
</dbReference>
<comment type="caution">
    <text evidence="6">Lacks conserved residue(s) required for the propagation of feature annotation.</text>
</comment>
<dbReference type="GO" id="GO:0006508">
    <property type="term" value="P:proteolysis"/>
    <property type="evidence" value="ECO:0007669"/>
    <property type="project" value="UniProtKB-KW"/>
</dbReference>
<keyword evidence="2" id="KW-0645">Protease</keyword>
<organism evidence="9 10">
    <name type="scientific">Flavobacterium piscinae</name>
    <dbReference type="NCBI Taxonomy" id="2506424"/>
    <lineage>
        <taxon>Bacteria</taxon>
        <taxon>Pseudomonadati</taxon>
        <taxon>Bacteroidota</taxon>
        <taxon>Flavobacteriia</taxon>
        <taxon>Flavobacteriales</taxon>
        <taxon>Flavobacteriaceae</taxon>
        <taxon>Flavobacterium</taxon>
    </lineage>
</organism>
<dbReference type="EMBL" id="SBKQ01000005">
    <property type="protein sequence ID" value="RXR33121.1"/>
    <property type="molecule type" value="Genomic_DNA"/>
</dbReference>
<feature type="domain" description="Peptidase S8/S53" evidence="7">
    <location>
        <begin position="134"/>
        <end position="396"/>
    </location>
</feature>
<dbReference type="Pfam" id="PF18962">
    <property type="entry name" value="Por_Secre_tail"/>
    <property type="match status" value="1"/>
</dbReference>
<dbReference type="OrthoDB" id="9792152at2"/>
<evidence type="ECO:0000259" key="7">
    <source>
        <dbReference type="Pfam" id="PF00082"/>
    </source>
</evidence>
<dbReference type="CDD" id="cd04842">
    <property type="entry name" value="Peptidases_S8_Kp43_protease"/>
    <property type="match status" value="1"/>
</dbReference>
<keyword evidence="10" id="KW-1185">Reference proteome</keyword>
<dbReference type="RefSeq" id="WP_129463965.1">
    <property type="nucleotide sequence ID" value="NZ_SBKQ01000005.1"/>
</dbReference>
<evidence type="ECO:0000256" key="6">
    <source>
        <dbReference type="PROSITE-ProRule" id="PRU01240"/>
    </source>
</evidence>
<accession>A0A4Q1KSN8</accession>
<dbReference type="GO" id="GO:0004252">
    <property type="term" value="F:serine-type endopeptidase activity"/>
    <property type="evidence" value="ECO:0007669"/>
    <property type="project" value="InterPro"/>
</dbReference>
<dbReference type="NCBIfam" id="TIGR04183">
    <property type="entry name" value="Por_Secre_tail"/>
    <property type="match status" value="1"/>
</dbReference>
<evidence type="ECO:0000256" key="4">
    <source>
        <dbReference type="ARBA" id="ARBA00022801"/>
    </source>
</evidence>
<reference evidence="10" key="1">
    <citation type="submission" date="2019-01" db="EMBL/GenBank/DDBJ databases">
        <title>Cytophagaceae bacterium strain CAR-16.</title>
        <authorList>
            <person name="Chen W.-M."/>
        </authorList>
    </citation>
    <scope>NUCLEOTIDE SEQUENCE [LARGE SCALE GENOMIC DNA]</scope>
    <source>
        <strain evidence="10">ICH-30</strain>
    </source>
</reference>
<comment type="caution">
    <text evidence="9">The sequence shown here is derived from an EMBL/GenBank/DDBJ whole genome shotgun (WGS) entry which is preliminary data.</text>
</comment>
<evidence type="ECO:0000256" key="5">
    <source>
        <dbReference type="ARBA" id="ARBA00022825"/>
    </source>
</evidence>
<keyword evidence="5" id="KW-0720">Serine protease</keyword>
<dbReference type="InterPro" id="IPR008979">
    <property type="entry name" value="Galactose-bd-like_sf"/>
</dbReference>
<dbReference type="InterPro" id="IPR026444">
    <property type="entry name" value="Secre_tail"/>
</dbReference>
<keyword evidence="3" id="KW-0732">Signal</keyword>
<proteinExistence type="inferred from homology"/>
<keyword evidence="4" id="KW-0378">Hydrolase</keyword>
<sequence length="631" mass="68279">MNNKLLSTGVLLFFACYITVAQTTEKRAKIISNYDLNFLNELSQQLEIDYLENKRLAYEVAKEKNWPLKFRAEDGSMSELQGIDNNGNPIYYQTDNRGATRTINAHHINTAGSLGLNINGQNMIAGVWDGDAIRISHQEFQGRAINKDGVSFTNYNDNSDHGTHVAGTIIAAGININVKGAAFQGNAWGNDWNSDTSELASQAAEGLLVSNHSYGPNAEFLSAWQFGAYNFTSRIYDQIAFNAPYLQIVKSAGNDRTTPGYSGKGGYDLLTAASLSKNVLTVGAVEQVTNYTSPASVVMSNFSSYGPADDGRVKPDIVAKGVGVLSTSSFSNTATVTKDGTSMSSPSAASGVLLLQQYYDELNDNFMRAATVKGLVIHTAREAGLQPGPDSSFGWGLMDVRAAALVIQGNGETSIIEENVLNQGSSYSFDVISDGVNELVATISWTDPEGPIVNTGTVDIQTPVLVNDLDLRITKNEEVYFPWKLSATAYASPATLGDNSVDNVEKVQVANAAGTYTITVSHKGNLQGGLQNYSLIVSGIDESLSLVSNEKLNYSVYPNPVKDYLFVNFDNNNSEELELSLYDLNGRMIMSESHLASTGQKMINMQQLDLGVYFLVISTNGSVKTHKIIKN</sequence>
<dbReference type="SUPFAM" id="SSF52743">
    <property type="entry name" value="Subtilisin-like"/>
    <property type="match status" value="1"/>
</dbReference>
<feature type="domain" description="Secretion system C-terminal sorting" evidence="8">
    <location>
        <begin position="556"/>
        <end position="629"/>
    </location>
</feature>
<evidence type="ECO:0000313" key="10">
    <source>
        <dbReference type="Proteomes" id="UP000289734"/>
    </source>
</evidence>
<dbReference type="InterPro" id="IPR034058">
    <property type="entry name" value="TagA/B/C/D_pept_dom"/>
</dbReference>
<dbReference type="PROSITE" id="PS51892">
    <property type="entry name" value="SUBTILASE"/>
    <property type="match status" value="1"/>
</dbReference>
<dbReference type="Gene3D" id="2.60.120.380">
    <property type="match status" value="1"/>
</dbReference>
<protein>
    <submittedName>
        <fullName evidence="9">T9SS type A sorting domain-containing protein</fullName>
    </submittedName>
</protein>
<name>A0A4Q1KSN8_9FLAO</name>
<dbReference type="InterPro" id="IPR000209">
    <property type="entry name" value="Peptidase_S8/S53_dom"/>
</dbReference>
<gene>
    <name evidence="9" type="ORF">EQG68_06435</name>
</gene>
<dbReference type="AlphaFoldDB" id="A0A4Q1KSN8"/>
<dbReference type="PRINTS" id="PR00723">
    <property type="entry name" value="SUBTILISIN"/>
</dbReference>
<evidence type="ECO:0000313" key="9">
    <source>
        <dbReference type="EMBL" id="RXR33121.1"/>
    </source>
</evidence>
<dbReference type="SUPFAM" id="SSF49785">
    <property type="entry name" value="Galactose-binding domain-like"/>
    <property type="match status" value="1"/>
</dbReference>
<evidence type="ECO:0000256" key="3">
    <source>
        <dbReference type="ARBA" id="ARBA00022729"/>
    </source>
</evidence>
<dbReference type="PROSITE" id="PS51257">
    <property type="entry name" value="PROKAR_LIPOPROTEIN"/>
    <property type="match status" value="1"/>
</dbReference>